<accession>A0ABU3CIL6</accession>
<sequence>MRILLTGANGYIGMRLLPELLEQGHEVVCAVRNKNRFSSSSELRKQVEIVEIDFLEDNEPPEKVLDIDIAYYLIHSMSGSTTDFEEKEAKAAHNFNKMMAATSVNQVIYLSGIVNEEHLSKHLESRKKVEDILYKGDFNTTVLRAAIIIGSGSSSFEILRDLCEKLPAMITPQWVRTKCQPLAIRDVIKFLTGVIGKEECYNESFDVGGPDILSYQEMMEQYAKVRGLKIWIWSVPVMSPKLSSYWLYFITSTSYKLAQNLVDSMKIEVVTKDKRLQELLDIEPLHYTEAIELAFYKIEQNQVISSWKDSLSSGRFKKELNKYVQVPKYGCLKDEQSIKVDHPEEVLDRIWSIGGLKGWYYGNQLWKFRGYVDKLFGGVGLRRGRTHPTMIASGDSLDFWRVLLADREERRLLLFAEMKVPGEAWLEFKIDEENILHQTATFRPKGIWGRLYWYSMYPFHYFIFEGMLNRIAKGEPQNPSRIEQLQE</sequence>
<feature type="domain" description="NAD(P)-binding" evidence="1">
    <location>
        <begin position="7"/>
        <end position="148"/>
    </location>
</feature>
<dbReference type="Gene3D" id="3.40.50.720">
    <property type="entry name" value="NAD(P)-binding Rossmann-like Domain"/>
    <property type="match status" value="1"/>
</dbReference>
<keyword evidence="3" id="KW-1185">Reference proteome</keyword>
<evidence type="ECO:0000259" key="1">
    <source>
        <dbReference type="Pfam" id="PF13460"/>
    </source>
</evidence>
<dbReference type="Pfam" id="PF13460">
    <property type="entry name" value="NAD_binding_10"/>
    <property type="match status" value="1"/>
</dbReference>
<dbReference type="InterPro" id="IPR016040">
    <property type="entry name" value="NAD(P)-bd_dom"/>
</dbReference>
<evidence type="ECO:0000313" key="3">
    <source>
        <dbReference type="Proteomes" id="UP001245285"/>
    </source>
</evidence>
<dbReference type="Proteomes" id="UP001245285">
    <property type="component" value="Unassembled WGS sequence"/>
</dbReference>
<protein>
    <submittedName>
        <fullName evidence="2">SDR family oxidoreductase</fullName>
    </submittedName>
</protein>
<dbReference type="PANTHER" id="PTHR48079:SF6">
    <property type="entry name" value="NAD(P)-BINDING DOMAIN-CONTAINING PROTEIN-RELATED"/>
    <property type="match status" value="1"/>
</dbReference>
<name>A0ABU3CIL6_9FLAO</name>
<organism evidence="2 3">
    <name type="scientific">Autumnicola lenta</name>
    <dbReference type="NCBI Taxonomy" id="3075593"/>
    <lineage>
        <taxon>Bacteria</taxon>
        <taxon>Pseudomonadati</taxon>
        <taxon>Bacteroidota</taxon>
        <taxon>Flavobacteriia</taxon>
        <taxon>Flavobacteriales</taxon>
        <taxon>Flavobacteriaceae</taxon>
        <taxon>Autumnicola</taxon>
    </lineage>
</organism>
<dbReference type="SUPFAM" id="SSF51735">
    <property type="entry name" value="NAD(P)-binding Rossmann-fold domains"/>
    <property type="match status" value="1"/>
</dbReference>
<dbReference type="InterPro" id="IPR021295">
    <property type="entry name" value="DUF2867"/>
</dbReference>
<dbReference type="InterPro" id="IPR036291">
    <property type="entry name" value="NAD(P)-bd_dom_sf"/>
</dbReference>
<evidence type="ECO:0000313" key="2">
    <source>
        <dbReference type="EMBL" id="MDT0646205.1"/>
    </source>
</evidence>
<dbReference type="EMBL" id="JAVRHO010000006">
    <property type="protein sequence ID" value="MDT0646205.1"/>
    <property type="molecule type" value="Genomic_DNA"/>
</dbReference>
<dbReference type="InterPro" id="IPR051783">
    <property type="entry name" value="NAD(P)-dependent_oxidoreduct"/>
</dbReference>
<reference evidence="2 3" key="1">
    <citation type="submission" date="2023-09" db="EMBL/GenBank/DDBJ databases">
        <authorList>
            <person name="Rey-Velasco X."/>
        </authorList>
    </citation>
    <scope>NUCLEOTIDE SEQUENCE [LARGE SCALE GENOMIC DNA]</scope>
    <source>
        <strain evidence="2 3">F260</strain>
    </source>
</reference>
<comment type="caution">
    <text evidence="2">The sequence shown here is derived from an EMBL/GenBank/DDBJ whole genome shotgun (WGS) entry which is preliminary data.</text>
</comment>
<proteinExistence type="predicted"/>
<dbReference type="Pfam" id="PF11066">
    <property type="entry name" value="DUF2867"/>
    <property type="match status" value="1"/>
</dbReference>
<dbReference type="PANTHER" id="PTHR48079">
    <property type="entry name" value="PROTEIN YEEZ"/>
    <property type="match status" value="1"/>
</dbReference>
<dbReference type="RefSeq" id="WP_311494383.1">
    <property type="nucleotide sequence ID" value="NZ_JAVRHO010000006.1"/>
</dbReference>
<gene>
    <name evidence="2" type="ORF">RM545_05850</name>
</gene>